<evidence type="ECO:0000256" key="2">
    <source>
        <dbReference type="ARBA" id="ARBA00004997"/>
    </source>
</evidence>
<feature type="domain" description="Pyruvate kinase barrel" evidence="15">
    <location>
        <begin position="718"/>
        <end position="1057"/>
    </location>
</feature>
<evidence type="ECO:0000259" key="15">
    <source>
        <dbReference type="Pfam" id="PF00224"/>
    </source>
</evidence>
<feature type="domain" description="Pyruvate kinase C-terminal" evidence="16">
    <location>
        <begin position="14"/>
        <end position="123"/>
    </location>
</feature>
<dbReference type="InterPro" id="IPR015795">
    <property type="entry name" value="Pyrv_Knase_C"/>
</dbReference>
<feature type="domain" description="Pyruvate kinase barrel" evidence="15">
    <location>
        <begin position="176"/>
        <end position="510"/>
    </location>
</feature>
<evidence type="ECO:0000256" key="13">
    <source>
        <dbReference type="ARBA" id="ARBA00048152"/>
    </source>
</evidence>
<keyword evidence="9" id="KW-0067">ATP-binding</keyword>
<dbReference type="GO" id="GO:0004743">
    <property type="term" value="F:pyruvate kinase activity"/>
    <property type="evidence" value="ECO:0007669"/>
    <property type="project" value="UniProtKB-EC"/>
</dbReference>
<evidence type="ECO:0000256" key="3">
    <source>
        <dbReference type="ARBA" id="ARBA00008663"/>
    </source>
</evidence>
<evidence type="ECO:0000256" key="7">
    <source>
        <dbReference type="ARBA" id="ARBA00022741"/>
    </source>
</evidence>
<dbReference type="EMBL" id="GBEZ01009024">
    <property type="protein sequence ID" value="JAC76544.1"/>
    <property type="molecule type" value="Transcribed_RNA"/>
</dbReference>
<evidence type="ECO:0000259" key="16">
    <source>
        <dbReference type="Pfam" id="PF02887"/>
    </source>
</evidence>
<comment type="similarity">
    <text evidence="3 14">Belongs to the pyruvate kinase family.</text>
</comment>
<dbReference type="PANTHER" id="PTHR11817">
    <property type="entry name" value="PYRUVATE KINASE"/>
    <property type="match status" value="1"/>
</dbReference>
<dbReference type="EC" id="2.7.1.40" evidence="4 14"/>
<evidence type="ECO:0000256" key="12">
    <source>
        <dbReference type="ARBA" id="ARBA00023317"/>
    </source>
</evidence>
<dbReference type="NCBIfam" id="NF004491">
    <property type="entry name" value="PRK05826.1"/>
    <property type="match status" value="1"/>
</dbReference>
<organism evidence="17">
    <name type="scientific">Tetraselmis sp. GSL018</name>
    <dbReference type="NCBI Taxonomy" id="582737"/>
    <lineage>
        <taxon>Eukaryota</taxon>
        <taxon>Viridiplantae</taxon>
        <taxon>Chlorophyta</taxon>
        <taxon>core chlorophytes</taxon>
        <taxon>Chlorodendrophyceae</taxon>
        <taxon>Chlorodendrales</taxon>
        <taxon>Chlorodendraceae</taxon>
        <taxon>Tetraselmis</taxon>
    </lineage>
</organism>
<dbReference type="GO" id="GO:0005524">
    <property type="term" value="F:ATP binding"/>
    <property type="evidence" value="ECO:0007669"/>
    <property type="project" value="UniProtKB-KW"/>
</dbReference>
<feature type="domain" description="Pyruvate kinase C-terminal" evidence="16">
    <location>
        <begin position="545"/>
        <end position="655"/>
    </location>
</feature>
<evidence type="ECO:0000256" key="8">
    <source>
        <dbReference type="ARBA" id="ARBA00022777"/>
    </source>
</evidence>
<dbReference type="Gene3D" id="2.40.33.10">
    <property type="entry name" value="PK beta-barrel domain-like"/>
    <property type="match status" value="2"/>
</dbReference>
<keyword evidence="5 14" id="KW-0808">Transferase</keyword>
<dbReference type="SUPFAM" id="SSF52935">
    <property type="entry name" value="PK C-terminal domain-like"/>
    <property type="match status" value="3"/>
</dbReference>
<dbReference type="Gene3D" id="3.20.20.60">
    <property type="entry name" value="Phosphoenolpyruvate-binding domains"/>
    <property type="match status" value="2"/>
</dbReference>
<dbReference type="InterPro" id="IPR018209">
    <property type="entry name" value="Pyrv_Knase_AS"/>
</dbReference>
<dbReference type="Gene3D" id="3.40.1380.20">
    <property type="entry name" value="Pyruvate kinase, C-terminal domain"/>
    <property type="match status" value="3"/>
</dbReference>
<dbReference type="InterPro" id="IPR015806">
    <property type="entry name" value="Pyrv_Knase_insert_dom_sf"/>
</dbReference>
<dbReference type="Pfam" id="PF02887">
    <property type="entry name" value="PK_C"/>
    <property type="match status" value="3"/>
</dbReference>
<evidence type="ECO:0000256" key="6">
    <source>
        <dbReference type="ARBA" id="ARBA00022723"/>
    </source>
</evidence>
<evidence type="ECO:0000313" key="17">
    <source>
        <dbReference type="EMBL" id="JAC76544.1"/>
    </source>
</evidence>
<dbReference type="GO" id="GO:0000287">
    <property type="term" value="F:magnesium ion binding"/>
    <property type="evidence" value="ECO:0007669"/>
    <property type="project" value="InterPro"/>
</dbReference>
<dbReference type="InterPro" id="IPR011037">
    <property type="entry name" value="Pyrv_Knase-like_insert_dom_sf"/>
</dbReference>
<dbReference type="PRINTS" id="PR01050">
    <property type="entry name" value="PYRUVTKNASE"/>
</dbReference>
<accession>A0A061S0K7</accession>
<dbReference type="InterPro" id="IPR040442">
    <property type="entry name" value="Pyrv_kinase-like_dom_sf"/>
</dbReference>
<dbReference type="AlphaFoldDB" id="A0A061S0K7"/>
<reference evidence="17" key="1">
    <citation type="submission" date="2014-05" db="EMBL/GenBank/DDBJ databases">
        <title>The transcriptome of the halophilic microalga Tetraselmis sp. GSL018 isolated from the Great Salt Lake, Utah.</title>
        <authorList>
            <person name="Jinkerson R.E."/>
            <person name="D'Adamo S."/>
            <person name="Posewitz M.C."/>
        </authorList>
    </citation>
    <scope>NUCLEOTIDE SEQUENCE</scope>
    <source>
        <strain evidence="17">GSL018</strain>
    </source>
</reference>
<dbReference type="UniPathway" id="UPA00109">
    <property type="reaction ID" value="UER00188"/>
</dbReference>
<feature type="domain" description="Pyruvate kinase C-terminal" evidence="16">
    <location>
        <begin position="1093"/>
        <end position="1190"/>
    </location>
</feature>
<dbReference type="InterPro" id="IPR001697">
    <property type="entry name" value="Pyr_Knase"/>
</dbReference>
<keyword evidence="7" id="KW-0547">Nucleotide-binding</keyword>
<feature type="non-terminal residue" evidence="17">
    <location>
        <position position="1"/>
    </location>
</feature>
<sequence>YLHDHTPKPVSDAEAVASAAVQCAQDMGAKAVIVLTTTGRSAGLVAKYKPTMPVFVCSKYPEVAKQSRTLYGTHGVLSDTVLTKVHSIIPHVQAYAKMLGNEIKNGDQVVFISRRPQRHPQDTQRLVFRTAVVGNPLGTVEMPESSYKGERTIFYRSTKVGLDTLLDLDKYQFVQRKTKIVCTMGPKCWSEDMIGQLLDAGMNVARLNFSHGDHEAHLQVLQRFRKVVAERGSHAACLLDTKGPEIRTAMLRGHEPILLEAGQSIVVEAVGDGYTEFEGYKEEGGETRIGLSYAKLCQSVRPGNTILLADGTISIEVEEILGERELRGRVMNSKKLGERKNCNLPGVKVDIPVLTAKDIDDLQNFCCKHKMDFVAASFVQSKEDVLFIRKVLDEAGGKTVRIISKIENQEGLKNFDEILEVTDGVMVARGDLGMEIPVEKVTLAQKYIVTRANIAGRFVICATQMLESMIEAYSPTRAEMTDVANAVFDGVDAVMLSGETANGAFPAQAVDTMARICRSAEIGVNYYQVFDFIRKFTAKPVGTVEAMVSTLAKSSNDIKPGMIVVFSEGGKVARMVSKYRSCVPVLVVTSNRELARHCQVMFGLYTMMLDKPVSSMSKMKDAVHDAIIFGQNAGLCVAGKEVVVLFSTMVTASGTEAAAERQMYITSCPGELEMSKLGTMQPLTARSREQGIDVAKTLSLRSTIIDLPMLFQSSTPVRKTKIIATIGPNSSTEEMIGRMMDEGMDVARFNMAIMSIDEIRPIVALVRKVAEEKKKTCAILVDTCGPRVRTCKLVDGPETRVPVESITLRKGQSVILAPHDPASPEPFHGWSTEKETRILVNLPDLGFQVGPKTQVLLADGTIRLEVTEVNGSEATAMVMNDALLKPYKSCNILGVQLNLPILNTRDRADLDAAVELEVDMVAASFVQSKSDLEYVREELASMGGSEMKLIAKIETIAALKELDGILEEADGVMIARGDLGTYITPEKVFLAQNMITTKANIQGKFVILARHCLQSMVNNPRPTRAEMTDVANAVLDGVHCVMLSAETAVGSFPAESVSTMSAILRNSEAATNYPTQHSFIRDVTAKPMTTEEGIAGAVAKAQLDGSSNLIVVITESARMADLIAKFKSCVPILVVTTDPKVAACTKIAFAQYPFLVPVLGNRSSLPKLVRRAVDFARDEKIYFGGAVTVVHGANEPNAEIEPVMQIWSEQDLKD</sequence>
<evidence type="ECO:0000256" key="9">
    <source>
        <dbReference type="ARBA" id="ARBA00022840"/>
    </source>
</evidence>
<dbReference type="SUPFAM" id="SSF50800">
    <property type="entry name" value="PK beta-barrel domain-like"/>
    <property type="match status" value="2"/>
</dbReference>
<comment type="cofactor">
    <cofactor evidence="1">
        <name>K(+)</name>
        <dbReference type="ChEBI" id="CHEBI:29103"/>
    </cofactor>
</comment>
<keyword evidence="10 14" id="KW-0460">Magnesium</keyword>
<proteinExistence type="inferred from homology"/>
<dbReference type="InterPro" id="IPR015793">
    <property type="entry name" value="Pyrv_Knase_brl"/>
</dbReference>
<dbReference type="FunFam" id="2.40.33.10:FF:000001">
    <property type="entry name" value="Pyruvate kinase"/>
    <property type="match status" value="1"/>
</dbReference>
<keyword evidence="12 17" id="KW-0670">Pyruvate</keyword>
<dbReference type="GO" id="GO:0030955">
    <property type="term" value="F:potassium ion binding"/>
    <property type="evidence" value="ECO:0007669"/>
    <property type="project" value="InterPro"/>
</dbReference>
<dbReference type="Pfam" id="PF00224">
    <property type="entry name" value="PK"/>
    <property type="match status" value="2"/>
</dbReference>
<keyword evidence="11 14" id="KW-0324">Glycolysis</keyword>
<protein>
    <recommendedName>
        <fullName evidence="4 14">Pyruvate kinase</fullName>
        <ecNumber evidence="4 14">2.7.1.40</ecNumber>
    </recommendedName>
</protein>
<dbReference type="GO" id="GO:0016301">
    <property type="term" value="F:kinase activity"/>
    <property type="evidence" value="ECO:0007669"/>
    <property type="project" value="UniProtKB-KW"/>
</dbReference>
<evidence type="ECO:0000256" key="11">
    <source>
        <dbReference type="ARBA" id="ARBA00023152"/>
    </source>
</evidence>
<dbReference type="InterPro" id="IPR036918">
    <property type="entry name" value="Pyrv_Knase_C_sf"/>
</dbReference>
<name>A0A061S0K7_9CHLO</name>
<comment type="pathway">
    <text evidence="2 14">Carbohydrate degradation; glycolysis; pyruvate from D-glyceraldehyde 3-phosphate: step 5/5.</text>
</comment>
<dbReference type="PROSITE" id="PS00110">
    <property type="entry name" value="PYRUVATE_KINASE"/>
    <property type="match status" value="1"/>
</dbReference>
<evidence type="ECO:0000256" key="5">
    <source>
        <dbReference type="ARBA" id="ARBA00022679"/>
    </source>
</evidence>
<keyword evidence="8 14" id="KW-0418">Kinase</keyword>
<dbReference type="InterPro" id="IPR015813">
    <property type="entry name" value="Pyrv/PenolPyrv_kinase-like_dom"/>
</dbReference>
<gene>
    <name evidence="17" type="primary">PYK</name>
    <name evidence="17" type="ORF">TSPGSL018_19880</name>
</gene>
<dbReference type="SUPFAM" id="SSF51621">
    <property type="entry name" value="Phosphoenolpyruvate/pyruvate domain"/>
    <property type="match status" value="2"/>
</dbReference>
<evidence type="ECO:0000256" key="1">
    <source>
        <dbReference type="ARBA" id="ARBA00001958"/>
    </source>
</evidence>
<evidence type="ECO:0000256" key="14">
    <source>
        <dbReference type="RuleBase" id="RU000504"/>
    </source>
</evidence>
<evidence type="ECO:0000256" key="10">
    <source>
        <dbReference type="ARBA" id="ARBA00022842"/>
    </source>
</evidence>
<evidence type="ECO:0000256" key="4">
    <source>
        <dbReference type="ARBA" id="ARBA00012142"/>
    </source>
</evidence>
<keyword evidence="6" id="KW-0479">Metal-binding</keyword>
<dbReference type="NCBIfam" id="TIGR01064">
    <property type="entry name" value="pyruv_kin"/>
    <property type="match status" value="2"/>
</dbReference>
<comment type="catalytic activity">
    <reaction evidence="13 14">
        <text>pyruvate + ATP = phosphoenolpyruvate + ADP + H(+)</text>
        <dbReference type="Rhea" id="RHEA:18157"/>
        <dbReference type="ChEBI" id="CHEBI:15361"/>
        <dbReference type="ChEBI" id="CHEBI:15378"/>
        <dbReference type="ChEBI" id="CHEBI:30616"/>
        <dbReference type="ChEBI" id="CHEBI:58702"/>
        <dbReference type="ChEBI" id="CHEBI:456216"/>
        <dbReference type="EC" id="2.7.1.40"/>
    </reaction>
</comment>